<name>H6MT10_GORPV</name>
<dbReference type="SUPFAM" id="SSF53474">
    <property type="entry name" value="alpha/beta-Hydrolases"/>
    <property type="match status" value="1"/>
</dbReference>
<dbReference type="Pfam" id="PF07859">
    <property type="entry name" value="Abhydrolase_3"/>
    <property type="match status" value="1"/>
</dbReference>
<organism evidence="5 6">
    <name type="scientific">Gordonia polyisoprenivorans (strain DSM 44266 / VH2)</name>
    <dbReference type="NCBI Taxonomy" id="1112204"/>
    <lineage>
        <taxon>Bacteria</taxon>
        <taxon>Bacillati</taxon>
        <taxon>Actinomycetota</taxon>
        <taxon>Actinomycetes</taxon>
        <taxon>Mycobacteriales</taxon>
        <taxon>Gordoniaceae</taxon>
        <taxon>Gordonia</taxon>
    </lineage>
</organism>
<evidence type="ECO:0000256" key="2">
    <source>
        <dbReference type="ARBA" id="ARBA00022801"/>
    </source>
</evidence>
<proteinExistence type="inferred from homology"/>
<protein>
    <submittedName>
        <fullName evidence="5">Putative lipase</fullName>
    </submittedName>
</protein>
<reference evidence="5 6" key="1">
    <citation type="journal article" date="2012" name="Appl. Environ. Microbiol.">
        <title>Involvement of two latex-clearing proteins during rubber degradation and insights into the subsequent degradation pathway revealed by the genome sequence of Gordonia polyisoprenivorans strain VH2.</title>
        <authorList>
            <person name="Hiessl S."/>
            <person name="Schuldes J."/>
            <person name="Thurmer A."/>
            <person name="Halbsguth T."/>
            <person name="Broker D."/>
            <person name="Angelov A."/>
            <person name="Liebl W."/>
            <person name="Daniel R."/>
            <person name="Steinbuchel A."/>
        </authorList>
    </citation>
    <scope>NUCLEOTIDE SEQUENCE [LARGE SCALE GENOMIC DNA]</scope>
    <source>
        <strain evidence="6">DSM 44266 / VH2</strain>
    </source>
</reference>
<dbReference type="InterPro" id="IPR033140">
    <property type="entry name" value="Lipase_GDXG_put_SER_AS"/>
</dbReference>
<evidence type="ECO:0000256" key="1">
    <source>
        <dbReference type="ARBA" id="ARBA00010515"/>
    </source>
</evidence>
<feature type="active site" evidence="3">
    <location>
        <position position="163"/>
    </location>
</feature>
<dbReference type="RefSeq" id="WP_014361392.1">
    <property type="nucleotide sequence ID" value="NC_016906.1"/>
</dbReference>
<feature type="domain" description="Alpha/beta hydrolase fold-3" evidence="4">
    <location>
        <begin position="85"/>
        <end position="290"/>
    </location>
</feature>
<keyword evidence="2" id="KW-0378">Hydrolase</keyword>
<dbReference type="AlphaFoldDB" id="H6MT10"/>
<dbReference type="PANTHER" id="PTHR48081">
    <property type="entry name" value="AB HYDROLASE SUPERFAMILY PROTEIN C4A8.06C"/>
    <property type="match status" value="1"/>
</dbReference>
<evidence type="ECO:0000256" key="3">
    <source>
        <dbReference type="PROSITE-ProRule" id="PRU10038"/>
    </source>
</evidence>
<evidence type="ECO:0000313" key="6">
    <source>
        <dbReference type="Proteomes" id="UP000009154"/>
    </source>
</evidence>
<evidence type="ECO:0000313" key="5">
    <source>
        <dbReference type="EMBL" id="AFA75131.1"/>
    </source>
</evidence>
<dbReference type="PROSITE" id="PS01174">
    <property type="entry name" value="LIPASE_GDXG_SER"/>
    <property type="match status" value="1"/>
</dbReference>
<dbReference type="GeneID" id="90161130"/>
<sequence length="321" mass="34884">MSAMIDSEVAALLIHLNAGFPDVASMTGPQARAMIRARLQPTVGPIPVRSVDEHRIPSPSGDIPVRIYRPFRLDAPDRQRGHPLVVFAHGGGFVFCDLDSHDDLCRSMAAGSGAVVVSVGYRLAPEYRWPAAADDVTAVVDWAFAHTVELGADPTRLMVAGDSAGGNLAAVAALRCRDRGRPDLSGQILMYPVLAADFETPSYREFADGYYNTARAMRWYWDQYVPDPDDRRHPYAAPLLADVGDLPPTIVVTAGHDPLCSEGVALVARLRRAGVPVTHHHHDGAIHGFLTMPTLDLCRRARIRLWHDVGSLPAAAQQIPD</sequence>
<dbReference type="EMBL" id="CP003119">
    <property type="protein sequence ID" value="AFA75131.1"/>
    <property type="molecule type" value="Genomic_DNA"/>
</dbReference>
<comment type="similarity">
    <text evidence="1">Belongs to the 'GDXG' lipolytic enzyme family.</text>
</comment>
<dbReference type="Gene3D" id="3.40.50.1820">
    <property type="entry name" value="alpha/beta hydrolase"/>
    <property type="match status" value="1"/>
</dbReference>
<dbReference type="STRING" id="1112204.GPOL_c41240"/>
<dbReference type="InterPro" id="IPR013094">
    <property type="entry name" value="AB_hydrolase_3"/>
</dbReference>
<gene>
    <name evidence="5" type="ordered locus">GPOL_c41240</name>
</gene>
<evidence type="ECO:0000259" key="4">
    <source>
        <dbReference type="Pfam" id="PF07859"/>
    </source>
</evidence>
<dbReference type="HOGENOM" id="CLU_012494_6_4_11"/>
<dbReference type="GO" id="GO:0016787">
    <property type="term" value="F:hydrolase activity"/>
    <property type="evidence" value="ECO:0007669"/>
    <property type="project" value="UniProtKB-KW"/>
</dbReference>
<dbReference type="InterPro" id="IPR029058">
    <property type="entry name" value="AB_hydrolase_fold"/>
</dbReference>
<dbReference type="Proteomes" id="UP000009154">
    <property type="component" value="Chromosome"/>
</dbReference>
<accession>H6MT10</accession>
<dbReference type="eggNOG" id="COG0657">
    <property type="taxonomic scope" value="Bacteria"/>
</dbReference>
<keyword evidence="6" id="KW-1185">Reference proteome</keyword>
<dbReference type="InterPro" id="IPR050300">
    <property type="entry name" value="GDXG_lipolytic_enzyme"/>
</dbReference>
<dbReference type="KEGG" id="gpo:GPOL_c41240"/>
<dbReference type="PANTHER" id="PTHR48081:SF8">
    <property type="entry name" value="ALPHA_BETA HYDROLASE FOLD-3 DOMAIN-CONTAINING PROTEIN-RELATED"/>
    <property type="match status" value="1"/>
</dbReference>